<dbReference type="PATRIC" id="fig|317.175.peg.3557"/>
<evidence type="ECO:0000313" key="3">
    <source>
        <dbReference type="Proteomes" id="UP000028631"/>
    </source>
</evidence>
<proteinExistence type="predicted"/>
<dbReference type="RefSeq" id="WP_032629906.1">
    <property type="nucleotide sequence ID" value="NZ_JPQU01000046.1"/>
</dbReference>
<dbReference type="AlphaFoldDB" id="A0A085VFK1"/>
<comment type="caution">
    <text evidence="2">The sequence shown here is derived from an EMBL/GenBank/DDBJ whole genome shotgun (WGS) entry which is preliminary data.</text>
</comment>
<dbReference type="EMBL" id="JPQU01000046">
    <property type="protein sequence ID" value="KFE54214.1"/>
    <property type="molecule type" value="Genomic_DNA"/>
</dbReference>
<reference evidence="2 3" key="1">
    <citation type="submission" date="2014-07" db="EMBL/GenBank/DDBJ databases">
        <title>Draft Genome Sequences of Environmental Pseudomonas syringae strains.</title>
        <authorList>
            <person name="Baltrus D.A."/>
            <person name="Berge O."/>
            <person name="Morris C."/>
        </authorList>
    </citation>
    <scope>NUCLEOTIDE SEQUENCE [LARGE SCALE GENOMIC DNA]</scope>
    <source>
        <strain evidence="2 3">GAW0119</strain>
    </source>
</reference>
<feature type="signal peptide" evidence="1">
    <location>
        <begin position="1"/>
        <end position="22"/>
    </location>
</feature>
<keyword evidence="1" id="KW-0732">Signal</keyword>
<gene>
    <name evidence="2" type="ORF">IV01_17080</name>
</gene>
<accession>A0A085VFK1</accession>
<sequence length="99" mass="10668">MQTFNKLFLALAFLGGSAAAQAADTNQLARAPTNKTSERFEAIERRNWGQGLSQQGTYNGVPVALKNLSGHYDLQQTVPVVLGAQAGSSQEWKPAHQVL</sequence>
<keyword evidence="3" id="KW-1185">Reference proteome</keyword>
<protein>
    <submittedName>
        <fullName evidence="2">Uncharacterized protein</fullName>
    </submittedName>
</protein>
<name>A0A085VFK1_PSESX</name>
<organism evidence="2 3">
    <name type="scientific">Pseudomonas syringae</name>
    <dbReference type="NCBI Taxonomy" id="317"/>
    <lineage>
        <taxon>Bacteria</taxon>
        <taxon>Pseudomonadati</taxon>
        <taxon>Pseudomonadota</taxon>
        <taxon>Gammaproteobacteria</taxon>
        <taxon>Pseudomonadales</taxon>
        <taxon>Pseudomonadaceae</taxon>
        <taxon>Pseudomonas</taxon>
    </lineage>
</organism>
<dbReference type="OrthoDB" id="6888108at2"/>
<evidence type="ECO:0000313" key="2">
    <source>
        <dbReference type="EMBL" id="KFE54214.1"/>
    </source>
</evidence>
<evidence type="ECO:0000256" key="1">
    <source>
        <dbReference type="SAM" id="SignalP"/>
    </source>
</evidence>
<dbReference type="Proteomes" id="UP000028631">
    <property type="component" value="Unassembled WGS sequence"/>
</dbReference>
<feature type="chain" id="PRO_5001798843" evidence="1">
    <location>
        <begin position="23"/>
        <end position="99"/>
    </location>
</feature>